<dbReference type="InterPro" id="IPR011249">
    <property type="entry name" value="Metalloenz_LuxS/M16"/>
</dbReference>
<sequence>MCKLIKVHKLKLAKYTLALILSLLLIQIDISLGGKFTKVDAYPGSQRGDVGSSVQMLKELDIRNEDIFNDTLAFDNQISIGIINKITDLRTRKSVSGIYESFDDFDFVKQSSDKNKYAFMTLNNEIQVFLVSHYSVSSPTISVAVRAGSLMEDDKFPGVASLLSEVMFSNWKRKSENPGNSPYDKYISNNKGRFEIKVGSFRTEYHLTIKHEHFEEALMDFGRTFKSPNLNRMYLEASFNELESNFEYIKKDQNERLRQVLRDISNKEHANNGFHFALREILKKNSNNDDEDLIFQLVKFHNTYYSSNMISIFIVSDRNIEELKNYAKIYFEDIPNLKSELITPFYLSGNVEHPYLNLRQKIIQVKSFSETPRLTLMFPIPHQTVFWKFKPAEYISYFLTNYSTNSLFGYLRKSGYIDDMEAKVEINDSGFSNYIIKYTLCNKGDKNIVRIMEMTLSFIKLIKEVPISEAITNQIRTKRQSLLEKRIVNDIVNNISNTHDPGYSHVEELSRVLLDSYLTNICSPVDVLRAITCMSKIDFKYVVNLLDYIDYDNMIVLLEKKEFKKSGFDLLISNSDYYDGRLKKFKNSFSNFFRSIKSRFNNSVIGVYPNYLTNDYFGTKYTLENIPPSVVIKLSGLNTTLAHEIGKLEIPKLDPNYPEYFQIYTEGIKLSEYPFNLYSKLREINMEGSVLGNDTKLLSSIHHLEPSVELGDLYVTFNSSKLAYFTKKVCYFPTKFGSDILVHTKLYLPENIPKDMLNYPFNKTIERLTITFYIYQYCLNKFLQSTNLKSIFSFKEDYALWELQEFFYGLEFSWKGFTAVFPDVINEISETLIYLEKHIKQSLLTEAKNKFKSIINGFRSENENLRIIAISYELLDPGFLGIDKLENELQNIDLQTIIKFSRFFSSNFALSSSVFGNVNPIQTKYYLTKFIRATRQMPPDSFPNRLEDHTPVFNVEDNITDFDLHENGMKDGNLILISDRNSSLYEDDKNEFRKLRSTNSGARVSNNKSSRESKQNLSSEKNNVTTIVSTNNTSSSVLTENLTNSGANINTTIYLSQGNNKRMNNLENRIYMRNSSYNDINRLPYNYSSSYFYYKNKDKRSRLNIVLLQIYIGYYSESNYAMLQVLSELNSYKFFLDYSKNKCSDCSLTILPRIILSKYIVLEFKVQSLIKNVKELSELLNSFYQDYYSRPTKMISKSQVQRAINFIGSISKNRLSGSESIVNSDLVSDLNSSEDLYSISHYHLSILRHFQTPCDWRKYYNQFLFTLTYDKFFTFWKYLRTSSRIMISHQSQYNNSELSEYIESYVPHGYTKIFSINGLYEINEQQLNYSS</sequence>
<evidence type="ECO:0000256" key="5">
    <source>
        <dbReference type="ARBA" id="ARBA00022833"/>
    </source>
</evidence>
<dbReference type="GO" id="GO:0008237">
    <property type="term" value="F:metallopeptidase activity"/>
    <property type="evidence" value="ECO:0007669"/>
    <property type="project" value="UniProtKB-KW"/>
</dbReference>
<reference evidence="10 11" key="1">
    <citation type="submission" date="2023-10" db="EMBL/GenBank/DDBJ databases">
        <title>Comparative genomics analysis reveals potential genetic determinants of host preference in Cryptosporidium xiaoi.</title>
        <authorList>
            <person name="Xiao L."/>
            <person name="Li J."/>
        </authorList>
    </citation>
    <scope>NUCLEOTIDE SEQUENCE [LARGE SCALE GENOMIC DNA]</scope>
    <source>
        <strain evidence="10 11">52996</strain>
    </source>
</reference>
<comment type="caution">
    <text evidence="10">The sequence shown here is derived from an EMBL/GenBank/DDBJ whole genome shotgun (WGS) entry which is preliminary data.</text>
</comment>
<dbReference type="InterPro" id="IPR050626">
    <property type="entry name" value="Peptidase_M16"/>
</dbReference>
<evidence type="ECO:0000256" key="2">
    <source>
        <dbReference type="ARBA" id="ARBA00022670"/>
    </source>
</evidence>
<keyword evidence="2" id="KW-0645">Protease</keyword>
<dbReference type="GO" id="GO:0046872">
    <property type="term" value="F:metal ion binding"/>
    <property type="evidence" value="ECO:0007669"/>
    <property type="project" value="UniProtKB-KW"/>
</dbReference>
<feature type="region of interest" description="Disordered" evidence="7">
    <location>
        <begin position="996"/>
        <end position="1024"/>
    </location>
</feature>
<evidence type="ECO:0000313" key="11">
    <source>
        <dbReference type="Proteomes" id="UP001311799"/>
    </source>
</evidence>
<keyword evidence="11" id="KW-1185">Reference proteome</keyword>
<keyword evidence="6" id="KW-0482">Metalloprotease</keyword>
<dbReference type="Gene3D" id="3.30.830.10">
    <property type="entry name" value="Metalloenzyme, LuxS/M16 peptidase-like"/>
    <property type="match status" value="3"/>
</dbReference>
<dbReference type="SUPFAM" id="SSF63411">
    <property type="entry name" value="LuxS/MPP-like metallohydrolase"/>
    <property type="match status" value="2"/>
</dbReference>
<evidence type="ECO:0000259" key="9">
    <source>
        <dbReference type="Pfam" id="PF05193"/>
    </source>
</evidence>
<keyword evidence="3" id="KW-0479">Metal-binding</keyword>
<gene>
    <name evidence="10" type="ORF">RS030_213258</name>
</gene>
<comment type="similarity">
    <text evidence="1">Belongs to the peptidase M16 family.</text>
</comment>
<proteinExistence type="inferred from homology"/>
<organism evidence="10 11">
    <name type="scientific">Cryptosporidium xiaoi</name>
    <dbReference type="NCBI Taxonomy" id="659607"/>
    <lineage>
        <taxon>Eukaryota</taxon>
        <taxon>Sar</taxon>
        <taxon>Alveolata</taxon>
        <taxon>Apicomplexa</taxon>
        <taxon>Conoidasida</taxon>
        <taxon>Coccidia</taxon>
        <taxon>Eucoccidiorida</taxon>
        <taxon>Eimeriorina</taxon>
        <taxon>Cryptosporidiidae</taxon>
        <taxon>Cryptosporidium</taxon>
    </lineage>
</organism>
<dbReference type="PANTHER" id="PTHR43690">
    <property type="entry name" value="NARDILYSIN"/>
    <property type="match status" value="1"/>
</dbReference>
<dbReference type="InterPro" id="IPR007863">
    <property type="entry name" value="Peptidase_M16_C"/>
</dbReference>
<accession>A0AAV9XZH4</accession>
<evidence type="ECO:0000256" key="1">
    <source>
        <dbReference type="ARBA" id="ARBA00007261"/>
    </source>
</evidence>
<evidence type="ECO:0000256" key="4">
    <source>
        <dbReference type="ARBA" id="ARBA00022801"/>
    </source>
</evidence>
<evidence type="ECO:0000256" key="3">
    <source>
        <dbReference type="ARBA" id="ARBA00022723"/>
    </source>
</evidence>
<evidence type="ECO:0000256" key="7">
    <source>
        <dbReference type="SAM" id="MobiDB-lite"/>
    </source>
</evidence>
<keyword evidence="4" id="KW-0378">Hydrolase</keyword>
<keyword evidence="5" id="KW-0862">Zinc</keyword>
<name>A0AAV9XZH4_9CRYT</name>
<evidence type="ECO:0000256" key="6">
    <source>
        <dbReference type="ARBA" id="ARBA00023049"/>
    </source>
</evidence>
<dbReference type="PANTHER" id="PTHR43690:SF18">
    <property type="entry name" value="INSULIN-DEGRADING ENZYME-RELATED"/>
    <property type="match status" value="1"/>
</dbReference>
<feature type="domain" description="Peptidase M16 N-terminal" evidence="8">
    <location>
        <begin position="135"/>
        <end position="263"/>
    </location>
</feature>
<dbReference type="Pfam" id="PF05193">
    <property type="entry name" value="Peptidase_M16_C"/>
    <property type="match status" value="1"/>
</dbReference>
<protein>
    <submittedName>
        <fullName evidence="10">Secreted insulinase like peptidase</fullName>
    </submittedName>
</protein>
<dbReference type="Pfam" id="PF00675">
    <property type="entry name" value="Peptidase_M16"/>
    <property type="match status" value="1"/>
</dbReference>
<dbReference type="EMBL" id="JAWDEY010000013">
    <property type="protein sequence ID" value="KAK6589317.1"/>
    <property type="molecule type" value="Genomic_DNA"/>
</dbReference>
<dbReference type="GO" id="GO:0006508">
    <property type="term" value="P:proteolysis"/>
    <property type="evidence" value="ECO:0007669"/>
    <property type="project" value="UniProtKB-KW"/>
</dbReference>
<feature type="domain" description="Peptidase M16 C-terminal" evidence="9">
    <location>
        <begin position="296"/>
        <end position="477"/>
    </location>
</feature>
<evidence type="ECO:0000313" key="10">
    <source>
        <dbReference type="EMBL" id="KAK6589317.1"/>
    </source>
</evidence>
<dbReference type="Proteomes" id="UP001311799">
    <property type="component" value="Unassembled WGS sequence"/>
</dbReference>
<evidence type="ECO:0000259" key="8">
    <source>
        <dbReference type="Pfam" id="PF00675"/>
    </source>
</evidence>
<dbReference type="InterPro" id="IPR011765">
    <property type="entry name" value="Pept_M16_N"/>
</dbReference>
<feature type="compositionally biased region" description="Polar residues" evidence="7">
    <location>
        <begin position="997"/>
        <end position="1008"/>
    </location>
</feature>